<dbReference type="GO" id="GO:0005524">
    <property type="term" value="F:ATP binding"/>
    <property type="evidence" value="ECO:0007669"/>
    <property type="project" value="UniProtKB-UniRule"/>
</dbReference>
<evidence type="ECO:0000256" key="1">
    <source>
        <dbReference type="ARBA" id="ARBA00004370"/>
    </source>
</evidence>
<dbReference type="Gene3D" id="2.70.150.10">
    <property type="entry name" value="Calcium-transporting ATPase, cytoplasmic transduction domain A"/>
    <property type="match status" value="1"/>
</dbReference>
<dbReference type="PROSITE" id="PS00154">
    <property type="entry name" value="ATPASE_E1_E2"/>
    <property type="match status" value="1"/>
</dbReference>
<evidence type="ECO:0000259" key="7">
    <source>
        <dbReference type="Pfam" id="PF00122"/>
    </source>
</evidence>
<dbReference type="InterPro" id="IPR023299">
    <property type="entry name" value="ATPase_P-typ_cyto_dom_N"/>
</dbReference>
<sequence length="842" mass="89421">MPLVFSALKVANMCCKKEEALVKSTLALLGSDVAKVEVNMIQRTAYVRHRTTVSAETLVSILNEKNLGASIALPNGQATLVNADDDGSQASLCCFLWSDWQLYACLFVPITLLVLSLCQLYEPKVNLALKIAAVVLSSKDLLLKAYQSVKVLSLNMSILMALVLILAIFLGHLTEAAEISILYALSELISRVTLDHVSAIIKSLRGDDVPLVARLPPDAREVPLSSVDKGDTVMVRTGDVCNVDGTVVQGQASMDESPLTGESLPVVKDVGEDVYVGTLCVSGSVLVEVARLSSDEEEEIKIEAAMSAALSSNSKIKLLSQRFAQIFTPVVLVLAAIQFLYLAEKMHEPVPDALRTALSAVLISCPCAVVMASPLLEAVALAVCKRRGLVLRRSSALEGLAGAGIVAFDKTGTLTHGRFSVVDDIVVERSPLKRAFKKAGFPRAANVTVSALQLAASLEATSSHPLAAAVVNHYTGCAAGHLAQALVDPHVGLFPVKDGSLEPLAHGRGLRGTVLVPIAGQSRSMTEGIEARVDVGNKDVLENCLDPDIESFQEKHEAMAHTTIFVKVNRNEALGMALQDTLRPLAKTAIHQIVNMGIQVAILSGDLPSTVRSVADELRIGYRNAHGGFTATNKEHWVWRATKGGTKACASSIADLEEGGDAAACFGESPSSKGKAVVFVGDGMNDTKALRAAEVGIAMGSGTGLAVDAADAVLVKDDLSVIPWAILYSRRCRWLLFLNIGMALVLKMIVAVLALQGLLSLSVAVFSDVGGLCLVIANSLRALNDQISIPMEAQNKTYHYDGESDSEKWDTSARVSEGMALLGDTHAKTVHYGSGRIDPELL</sequence>
<dbReference type="InterPro" id="IPR027256">
    <property type="entry name" value="P-typ_ATPase_IB"/>
</dbReference>
<evidence type="ECO:0000256" key="2">
    <source>
        <dbReference type="ARBA" id="ARBA00006024"/>
    </source>
</evidence>
<keyword evidence="6" id="KW-0547">Nucleotide-binding</keyword>
<dbReference type="InterPro" id="IPR051014">
    <property type="entry name" value="Cation_Transport_ATPase_IB"/>
</dbReference>
<evidence type="ECO:0000256" key="6">
    <source>
        <dbReference type="RuleBase" id="RU362081"/>
    </source>
</evidence>
<feature type="transmembrane region" description="Helical" evidence="6">
    <location>
        <begin position="152"/>
        <end position="173"/>
    </location>
</feature>
<gene>
    <name evidence="8" type="ORF">PPYR1160_LOCUS3311</name>
    <name evidence="9" type="ORF">PPYR1160_LOCUS3312</name>
</gene>
<dbReference type="GO" id="GO:0016887">
    <property type="term" value="F:ATP hydrolysis activity"/>
    <property type="evidence" value="ECO:0007669"/>
    <property type="project" value="InterPro"/>
</dbReference>
<feature type="transmembrane region" description="Helical" evidence="6">
    <location>
        <begin position="734"/>
        <end position="755"/>
    </location>
</feature>
<dbReference type="GO" id="GO:0019829">
    <property type="term" value="F:ATPase-coupled monoatomic cation transmembrane transporter activity"/>
    <property type="evidence" value="ECO:0007669"/>
    <property type="project" value="InterPro"/>
</dbReference>
<dbReference type="SUPFAM" id="SSF81653">
    <property type="entry name" value="Calcium ATPase, transduction domain A"/>
    <property type="match status" value="1"/>
</dbReference>
<dbReference type="Gene3D" id="3.40.50.1000">
    <property type="entry name" value="HAD superfamily/HAD-like"/>
    <property type="match status" value="1"/>
</dbReference>
<proteinExistence type="inferred from homology"/>
<comment type="similarity">
    <text evidence="2 6">Belongs to the cation transport ATPase (P-type) (TC 3.A.3) family. Type IB subfamily.</text>
</comment>
<name>A0A6U0UBW4_9STRA</name>
<comment type="subcellular location">
    <subcellularLocation>
        <location evidence="1 6">Membrane</location>
    </subcellularLocation>
</comment>
<dbReference type="GO" id="GO:0046872">
    <property type="term" value="F:metal ion binding"/>
    <property type="evidence" value="ECO:0007669"/>
    <property type="project" value="UniProtKB-KW"/>
</dbReference>
<dbReference type="SUPFAM" id="SSF81665">
    <property type="entry name" value="Calcium ATPase, transmembrane domain M"/>
    <property type="match status" value="1"/>
</dbReference>
<dbReference type="PROSITE" id="PS01229">
    <property type="entry name" value="COF_2"/>
    <property type="match status" value="1"/>
</dbReference>
<dbReference type="InterPro" id="IPR036412">
    <property type="entry name" value="HAD-like_sf"/>
</dbReference>
<dbReference type="NCBIfam" id="TIGR01525">
    <property type="entry name" value="ATPase-IB_hvy"/>
    <property type="match status" value="1"/>
</dbReference>
<evidence type="ECO:0000256" key="4">
    <source>
        <dbReference type="ARBA" id="ARBA00022989"/>
    </source>
</evidence>
<dbReference type="SUPFAM" id="SSF56784">
    <property type="entry name" value="HAD-like"/>
    <property type="match status" value="1"/>
</dbReference>
<dbReference type="InterPro" id="IPR018303">
    <property type="entry name" value="ATPase_P-typ_P_site"/>
</dbReference>
<dbReference type="GO" id="GO:0016020">
    <property type="term" value="C:membrane"/>
    <property type="evidence" value="ECO:0007669"/>
    <property type="project" value="UniProtKB-SubCell"/>
</dbReference>
<dbReference type="NCBIfam" id="TIGR01494">
    <property type="entry name" value="ATPase_P-type"/>
    <property type="match status" value="1"/>
</dbReference>
<dbReference type="SUPFAM" id="SSF55008">
    <property type="entry name" value="HMA, heavy metal-associated domain"/>
    <property type="match status" value="1"/>
</dbReference>
<dbReference type="Gene3D" id="3.40.1110.10">
    <property type="entry name" value="Calcium-transporting ATPase, cytoplasmic domain N"/>
    <property type="match status" value="1"/>
</dbReference>
<feature type="transmembrane region" description="Helical" evidence="6">
    <location>
        <begin position="361"/>
        <end position="384"/>
    </location>
</feature>
<dbReference type="AlphaFoldDB" id="A0A6U0UBW4"/>
<evidence type="ECO:0000313" key="8">
    <source>
        <dbReference type="EMBL" id="CAD8253819.1"/>
    </source>
</evidence>
<evidence type="ECO:0000256" key="3">
    <source>
        <dbReference type="ARBA" id="ARBA00022692"/>
    </source>
</evidence>
<dbReference type="Pfam" id="PF00702">
    <property type="entry name" value="Hydrolase"/>
    <property type="match status" value="1"/>
</dbReference>
<evidence type="ECO:0000256" key="5">
    <source>
        <dbReference type="ARBA" id="ARBA00023136"/>
    </source>
</evidence>
<protein>
    <recommendedName>
        <fullName evidence="7">P-type ATPase A domain-containing protein</fullName>
    </recommendedName>
</protein>
<keyword evidence="4 6" id="KW-1133">Transmembrane helix</keyword>
<dbReference type="InterPro" id="IPR008250">
    <property type="entry name" value="ATPase_P-typ_transduc_dom_A_sf"/>
</dbReference>
<evidence type="ECO:0000313" key="9">
    <source>
        <dbReference type="EMBL" id="CAD8253820.1"/>
    </source>
</evidence>
<accession>A0A6U0UBW4</accession>
<dbReference type="Pfam" id="PF00122">
    <property type="entry name" value="E1-E2_ATPase"/>
    <property type="match status" value="1"/>
</dbReference>
<dbReference type="EMBL" id="HBEA01004374">
    <property type="protein sequence ID" value="CAD8253819.1"/>
    <property type="molecule type" value="Transcribed_RNA"/>
</dbReference>
<keyword evidence="5 6" id="KW-0472">Membrane</keyword>
<feature type="domain" description="P-type ATPase A" evidence="7">
    <location>
        <begin position="220"/>
        <end position="296"/>
    </location>
</feature>
<dbReference type="PRINTS" id="PR00119">
    <property type="entry name" value="CATATPASE"/>
</dbReference>
<dbReference type="SUPFAM" id="SSF81660">
    <property type="entry name" value="Metal cation-transporting ATPase, ATP-binding domain N"/>
    <property type="match status" value="1"/>
</dbReference>
<dbReference type="PANTHER" id="PTHR48085:SF5">
    <property type="entry name" value="CADMIUM_ZINC-TRANSPORTING ATPASE HMA4-RELATED"/>
    <property type="match status" value="1"/>
</dbReference>
<keyword evidence="6" id="KW-0479">Metal-binding</keyword>
<reference evidence="9" key="1">
    <citation type="submission" date="2021-01" db="EMBL/GenBank/DDBJ databases">
        <authorList>
            <person name="Corre E."/>
            <person name="Pelletier E."/>
            <person name="Niang G."/>
            <person name="Scheremetjew M."/>
            <person name="Finn R."/>
            <person name="Kale V."/>
            <person name="Holt S."/>
            <person name="Cochrane G."/>
            <person name="Meng A."/>
            <person name="Brown T."/>
            <person name="Cohen L."/>
        </authorList>
    </citation>
    <scope>NUCLEOTIDE SEQUENCE</scope>
    <source>
        <strain evidence="9">CCMP2078</strain>
    </source>
</reference>
<dbReference type="EMBL" id="HBEA01004375">
    <property type="protein sequence ID" value="CAD8253820.1"/>
    <property type="molecule type" value="Transcribed_RNA"/>
</dbReference>
<dbReference type="InterPro" id="IPR023298">
    <property type="entry name" value="ATPase_P-typ_TM_dom_sf"/>
</dbReference>
<dbReference type="PANTHER" id="PTHR48085">
    <property type="entry name" value="CADMIUM/ZINC-TRANSPORTING ATPASE HMA2-RELATED"/>
    <property type="match status" value="1"/>
</dbReference>
<dbReference type="InterPro" id="IPR001757">
    <property type="entry name" value="P_typ_ATPase"/>
</dbReference>
<dbReference type="InterPro" id="IPR036163">
    <property type="entry name" value="HMA_dom_sf"/>
</dbReference>
<keyword evidence="6" id="KW-0067">ATP-binding</keyword>
<feature type="transmembrane region" description="Helical" evidence="6">
    <location>
        <begin position="323"/>
        <end position="341"/>
    </location>
</feature>
<organism evidence="9">
    <name type="scientific">Pinguiococcus pyrenoidosus</name>
    <dbReference type="NCBI Taxonomy" id="172671"/>
    <lineage>
        <taxon>Eukaryota</taxon>
        <taxon>Sar</taxon>
        <taxon>Stramenopiles</taxon>
        <taxon>Ochrophyta</taxon>
        <taxon>Pinguiophyceae</taxon>
        <taxon>Pinguiochrysidales</taxon>
        <taxon>Pinguiochrysidaceae</taxon>
        <taxon>Pinguiococcus</taxon>
    </lineage>
</organism>
<keyword evidence="3 6" id="KW-0812">Transmembrane</keyword>
<dbReference type="InterPro" id="IPR023214">
    <property type="entry name" value="HAD_sf"/>
</dbReference>
<dbReference type="InterPro" id="IPR059000">
    <property type="entry name" value="ATPase_P-type_domA"/>
</dbReference>